<feature type="region of interest" description="Disordered" evidence="1">
    <location>
        <begin position="127"/>
        <end position="159"/>
    </location>
</feature>
<dbReference type="AlphaFoldDB" id="A0A2N9HCE9"/>
<gene>
    <name evidence="2" type="ORF">FSB_LOCUS37457</name>
</gene>
<name>A0A2N9HCE9_FAGSY</name>
<dbReference type="PANTHER" id="PTHR33116:SF78">
    <property type="entry name" value="OS12G0587133 PROTEIN"/>
    <property type="match status" value="1"/>
</dbReference>
<dbReference type="SUPFAM" id="SSF56219">
    <property type="entry name" value="DNase I-like"/>
    <property type="match status" value="1"/>
</dbReference>
<proteinExistence type="predicted"/>
<protein>
    <recommendedName>
        <fullName evidence="3">Reverse transcriptase domain-containing protein</fullName>
    </recommendedName>
</protein>
<dbReference type="PANTHER" id="PTHR33116">
    <property type="entry name" value="REVERSE TRANSCRIPTASE ZINC-BINDING DOMAIN-CONTAINING PROTEIN-RELATED-RELATED"/>
    <property type="match status" value="1"/>
</dbReference>
<organism evidence="2">
    <name type="scientific">Fagus sylvatica</name>
    <name type="common">Beechnut</name>
    <dbReference type="NCBI Taxonomy" id="28930"/>
    <lineage>
        <taxon>Eukaryota</taxon>
        <taxon>Viridiplantae</taxon>
        <taxon>Streptophyta</taxon>
        <taxon>Embryophyta</taxon>
        <taxon>Tracheophyta</taxon>
        <taxon>Spermatophyta</taxon>
        <taxon>Magnoliopsida</taxon>
        <taxon>eudicotyledons</taxon>
        <taxon>Gunneridae</taxon>
        <taxon>Pentapetalae</taxon>
        <taxon>rosids</taxon>
        <taxon>fabids</taxon>
        <taxon>Fagales</taxon>
        <taxon>Fagaceae</taxon>
        <taxon>Fagus</taxon>
    </lineage>
</organism>
<accession>A0A2N9HCE9</accession>
<evidence type="ECO:0008006" key="3">
    <source>
        <dbReference type="Google" id="ProtNLM"/>
    </source>
</evidence>
<reference evidence="2" key="1">
    <citation type="submission" date="2018-02" db="EMBL/GenBank/DDBJ databases">
        <authorList>
            <person name="Cohen D.B."/>
            <person name="Kent A.D."/>
        </authorList>
    </citation>
    <scope>NUCLEOTIDE SEQUENCE</scope>
</reference>
<dbReference type="Gene3D" id="3.60.10.10">
    <property type="entry name" value="Endonuclease/exonuclease/phosphatase"/>
    <property type="match status" value="1"/>
</dbReference>
<evidence type="ECO:0000256" key="1">
    <source>
        <dbReference type="SAM" id="MobiDB-lite"/>
    </source>
</evidence>
<dbReference type="InterPro" id="IPR036691">
    <property type="entry name" value="Endo/exonu/phosph_ase_sf"/>
</dbReference>
<sequence>MGGSRFFFIESKAFELKVDHGGEDYILRIYERGRDTLRSVFTGKESAKTLLATMEDFVSLNHVGDFVYTIREGEMVFIAKRSNPKGGGTVAAGVGLDWNYEGSYTLRAIQYPNHGLFMRRETSATGRYQAHETHSVRPTPYGEQSPLSKPFNPANPTSRKQWCLSHQSVRPPLIPEDILLVKGSIVRRVLPRTRFWSFRKGKIISIPLSLIRQLEATSSGFIEPITKKPKVLLLEEFDDEDPVLAETGGKLVCWTWDDEPLEVEPLASLIPTPTAENMGRLDGVGDTVDHTHENDTPQLSEWTLGQLAKFGEYLGTSMSLDILQREWGGGRYTWSNNRENVVMSCIDRFLYSGDWEDRYPTVTQRRLPRLLSDHFPILLECDAMSNCITQFYKNLYAEVDCHQPLLDGSGFSRLSLDVVAGLEKPFYEEEVAGVVQGFAGDKALGPDGFPMVFFQACWPSVRPDIMESSRGLRQGDPLSPLLFVVVMEALSRLMDHAVRGGYFLVSRRCSNHGGPGVYFGMLDNLSSIKVPESSLGAKFKETTIWNPIIEKKMERRLAVWKRLYLSKGGKLTLIKSSLSNLPTYYLSLFPIPAGVANWLEKLQRDFLWSGLREEFKFHLVSWSKLCNPIRSGGLAIKDLRRFNKARLGKSLWRYGTERDALWGRVVDARYDSLWGG</sequence>
<dbReference type="EMBL" id="OIVN01003223">
    <property type="protein sequence ID" value="SPD09575.1"/>
    <property type="molecule type" value="Genomic_DNA"/>
</dbReference>
<evidence type="ECO:0000313" key="2">
    <source>
        <dbReference type="EMBL" id="SPD09575.1"/>
    </source>
</evidence>